<reference evidence="3" key="1">
    <citation type="journal article" date="2019" name="Int. J. Syst. Evol. Microbiol.">
        <title>The Global Catalogue of Microorganisms (GCM) 10K type strain sequencing project: providing services to taxonomists for standard genome sequencing and annotation.</title>
        <authorList>
            <consortium name="The Broad Institute Genomics Platform"/>
            <consortium name="The Broad Institute Genome Sequencing Center for Infectious Disease"/>
            <person name="Wu L."/>
            <person name="Ma J."/>
        </authorList>
    </citation>
    <scope>NUCLEOTIDE SEQUENCE [LARGE SCALE GENOMIC DNA]</scope>
    <source>
        <strain evidence="3">CCUG 63287</strain>
    </source>
</reference>
<protein>
    <submittedName>
        <fullName evidence="2">ABC transporter permease</fullName>
    </submittedName>
</protein>
<comment type="caution">
    <text evidence="2">The sequence shown here is derived from an EMBL/GenBank/DDBJ whole genome shotgun (WGS) entry which is preliminary data.</text>
</comment>
<keyword evidence="1" id="KW-0472">Membrane</keyword>
<feature type="transmembrane region" description="Helical" evidence="1">
    <location>
        <begin position="291"/>
        <end position="309"/>
    </location>
</feature>
<gene>
    <name evidence="2" type="ORF">ACFO26_02880</name>
</gene>
<dbReference type="Proteomes" id="UP001595987">
    <property type="component" value="Unassembled WGS sequence"/>
</dbReference>
<evidence type="ECO:0000313" key="2">
    <source>
        <dbReference type="EMBL" id="MFC4651840.1"/>
    </source>
</evidence>
<feature type="transmembrane region" description="Helical" evidence="1">
    <location>
        <begin position="315"/>
        <end position="332"/>
    </location>
</feature>
<organism evidence="2 3">
    <name type="scientific">Lactococcus nasutitermitis</name>
    <dbReference type="NCBI Taxonomy" id="1652957"/>
    <lineage>
        <taxon>Bacteria</taxon>
        <taxon>Bacillati</taxon>
        <taxon>Bacillota</taxon>
        <taxon>Bacilli</taxon>
        <taxon>Lactobacillales</taxon>
        <taxon>Streptococcaceae</taxon>
        <taxon>Lactococcus</taxon>
    </lineage>
</organism>
<proteinExistence type="predicted"/>
<dbReference type="EMBL" id="JBHSGD010000004">
    <property type="protein sequence ID" value="MFC4651840.1"/>
    <property type="molecule type" value="Genomic_DNA"/>
</dbReference>
<evidence type="ECO:0000256" key="1">
    <source>
        <dbReference type="SAM" id="Phobius"/>
    </source>
</evidence>
<evidence type="ECO:0000313" key="3">
    <source>
        <dbReference type="Proteomes" id="UP001595987"/>
    </source>
</evidence>
<dbReference type="RefSeq" id="WP_213533894.1">
    <property type="nucleotide sequence ID" value="NZ_BOVQ01000002.1"/>
</dbReference>
<feature type="transmembrane region" description="Helical" evidence="1">
    <location>
        <begin position="28"/>
        <end position="46"/>
    </location>
</feature>
<dbReference type="InterPro" id="IPR010288">
    <property type="entry name" value="EcsB_ABC"/>
</dbReference>
<feature type="transmembrane region" description="Helical" evidence="1">
    <location>
        <begin position="101"/>
        <end position="120"/>
    </location>
</feature>
<dbReference type="PIRSF" id="PIRSF037259">
    <property type="entry name" value="EcsB_ABC"/>
    <property type="match status" value="1"/>
</dbReference>
<sequence>MDKIFARRRNTWRTQSLKYLRYVFNDHFVLFLMILLGALVVQYVQFLHNHSLNSWEKAILVLLISGISLLFGRLATFVEAADKVFLLAQEKQVKKILTKSLVRSLIGPAFIILICVLIATPLVQEPVYLIIVWFLLVFAIKGALLGWKLQSFMKNGILQWEKLIKYEEDRKNAQLHFFALFTNVKGLKGHSKRRKYLDFLLPKTKRTYEFLFSRSFLRAGDYLGLTVRLLILSVLALIFIRTSILSIILVAVLNVLLVFQLLALREAVDYQLFTRIYPLKKMAKNIALKRVLLRIVSILTVIELIIGLVFLRERLYLIGLVLVNFLLVRFYVNFRLKK</sequence>
<keyword evidence="1" id="KW-0812">Transmembrane</keyword>
<dbReference type="Pfam" id="PF05975">
    <property type="entry name" value="EcsB"/>
    <property type="match status" value="1"/>
</dbReference>
<accession>A0ABV9JAW9</accession>
<feature type="transmembrane region" description="Helical" evidence="1">
    <location>
        <begin position="58"/>
        <end position="80"/>
    </location>
</feature>
<feature type="transmembrane region" description="Helical" evidence="1">
    <location>
        <begin position="126"/>
        <end position="147"/>
    </location>
</feature>
<keyword evidence="1" id="KW-1133">Transmembrane helix</keyword>
<name>A0ABV9JAW9_9LACT</name>
<feature type="transmembrane region" description="Helical" evidence="1">
    <location>
        <begin position="222"/>
        <end position="240"/>
    </location>
</feature>
<keyword evidence="3" id="KW-1185">Reference proteome</keyword>
<feature type="transmembrane region" description="Helical" evidence="1">
    <location>
        <begin position="246"/>
        <end position="264"/>
    </location>
</feature>